<evidence type="ECO:0000256" key="1">
    <source>
        <dbReference type="SAM" id="SignalP"/>
    </source>
</evidence>
<protein>
    <submittedName>
        <fullName evidence="2">Uncharacterized protein</fullName>
    </submittedName>
</protein>
<dbReference type="EMBL" id="GBEZ01004231">
    <property type="protein sequence ID" value="JAC80970.1"/>
    <property type="molecule type" value="Transcribed_RNA"/>
</dbReference>
<reference evidence="2" key="1">
    <citation type="submission" date="2014-05" db="EMBL/GenBank/DDBJ databases">
        <title>The transcriptome of the halophilic microalga Tetraselmis sp. GSL018 isolated from the Great Salt Lake, Utah.</title>
        <authorList>
            <person name="Jinkerson R.E."/>
            <person name="D'Adamo S."/>
            <person name="Posewitz M.C."/>
        </authorList>
    </citation>
    <scope>NUCLEOTIDE SEQUENCE</scope>
    <source>
        <strain evidence="2">GSL018</strain>
    </source>
</reference>
<accession>A0A061SDM4</accession>
<gene>
    <name evidence="2" type="ORF">TSPGSL018_8978</name>
</gene>
<feature type="non-terminal residue" evidence="2">
    <location>
        <position position="1"/>
    </location>
</feature>
<keyword evidence="1" id="KW-0732">Signal</keyword>
<sequence>LCWRQSSPWGKRQGSCSEAAVQLLLLLVVLSPPGSSTSRKMGEELHSVGGRQDFPFACKEMHPRPHAYTLSPPAPLSIRLTAKQPYTHTYTNTRKTGLCHRFVLNILQGKIHRLELIRSIGVPIPPVIQT</sequence>
<organism evidence="2">
    <name type="scientific">Tetraselmis sp. GSL018</name>
    <dbReference type="NCBI Taxonomy" id="582737"/>
    <lineage>
        <taxon>Eukaryota</taxon>
        <taxon>Viridiplantae</taxon>
        <taxon>Chlorophyta</taxon>
        <taxon>core chlorophytes</taxon>
        <taxon>Chlorodendrophyceae</taxon>
        <taxon>Chlorodendrales</taxon>
        <taxon>Chlorodendraceae</taxon>
        <taxon>Tetraselmis</taxon>
    </lineage>
</organism>
<name>A0A061SDM4_9CHLO</name>
<proteinExistence type="predicted"/>
<feature type="signal peptide" evidence="1">
    <location>
        <begin position="1"/>
        <end position="38"/>
    </location>
</feature>
<feature type="chain" id="PRO_5001606406" evidence="1">
    <location>
        <begin position="39"/>
        <end position="130"/>
    </location>
</feature>
<evidence type="ECO:0000313" key="2">
    <source>
        <dbReference type="EMBL" id="JAC80970.1"/>
    </source>
</evidence>
<dbReference type="AlphaFoldDB" id="A0A061SDM4"/>